<reference evidence="2" key="2">
    <citation type="submission" date="2015-01" db="EMBL/GenBank/DDBJ databases">
        <title>Evolutionary Origins and Diversification of the Mycorrhizal Mutualists.</title>
        <authorList>
            <consortium name="DOE Joint Genome Institute"/>
            <consortium name="Mycorrhizal Genomics Consortium"/>
            <person name="Kohler A."/>
            <person name="Kuo A."/>
            <person name="Nagy L.G."/>
            <person name="Floudas D."/>
            <person name="Copeland A."/>
            <person name="Barry K.W."/>
            <person name="Cichocki N."/>
            <person name="Veneault-Fourrey C."/>
            <person name="LaButti K."/>
            <person name="Lindquist E.A."/>
            <person name="Lipzen A."/>
            <person name="Lundell T."/>
            <person name="Morin E."/>
            <person name="Murat C."/>
            <person name="Riley R."/>
            <person name="Ohm R."/>
            <person name="Sun H."/>
            <person name="Tunlid A."/>
            <person name="Henrissat B."/>
            <person name="Grigoriev I.V."/>
            <person name="Hibbett D.S."/>
            <person name="Martin F."/>
        </authorList>
    </citation>
    <scope>NUCLEOTIDE SEQUENCE [LARGE SCALE GENOMIC DNA]</scope>
    <source>
        <strain evidence="2">Ve08.2h10</strain>
    </source>
</reference>
<organism evidence="1 2">
    <name type="scientific">Paxillus rubicundulus Ve08.2h10</name>
    <dbReference type="NCBI Taxonomy" id="930991"/>
    <lineage>
        <taxon>Eukaryota</taxon>
        <taxon>Fungi</taxon>
        <taxon>Dikarya</taxon>
        <taxon>Basidiomycota</taxon>
        <taxon>Agaricomycotina</taxon>
        <taxon>Agaricomycetes</taxon>
        <taxon>Agaricomycetidae</taxon>
        <taxon>Boletales</taxon>
        <taxon>Paxilineae</taxon>
        <taxon>Paxillaceae</taxon>
        <taxon>Paxillus</taxon>
    </lineage>
</organism>
<dbReference type="EMBL" id="KN825494">
    <property type="protein sequence ID" value="KIK90608.1"/>
    <property type="molecule type" value="Genomic_DNA"/>
</dbReference>
<sequence>MCISFNLRNESRGPLAVKISVGRVNALTDLRQNMSAKGTQDYLPIGEQSGQLGDFPSLFPMNRLMVHTMNLGGWTEFQPHLVSCIVNRSSCYFHQVTISPLEFVAMPLGKGYTVEEQVNETDNVNGIQIDVFPKYDATRFELGRNVNMYKTARQLGLEVGESIQLTPRWSAILKNGLSCVVNPQHQLLSLWLMTDLEI</sequence>
<dbReference type="InParanoid" id="A0A0D0DI37"/>
<dbReference type="STRING" id="930991.A0A0D0DI37"/>
<evidence type="ECO:0000313" key="2">
    <source>
        <dbReference type="Proteomes" id="UP000054538"/>
    </source>
</evidence>
<name>A0A0D0DI37_9AGAM</name>
<protein>
    <submittedName>
        <fullName evidence="1">Unplaced genomic scaffold scaffold_672, whole genome shotgun sequence</fullName>
    </submittedName>
</protein>
<reference evidence="1 2" key="1">
    <citation type="submission" date="2014-04" db="EMBL/GenBank/DDBJ databases">
        <authorList>
            <consortium name="DOE Joint Genome Institute"/>
            <person name="Kuo A."/>
            <person name="Kohler A."/>
            <person name="Jargeat P."/>
            <person name="Nagy L.G."/>
            <person name="Floudas D."/>
            <person name="Copeland A."/>
            <person name="Barry K.W."/>
            <person name="Cichocki N."/>
            <person name="Veneault-Fourrey C."/>
            <person name="LaButti K."/>
            <person name="Lindquist E.A."/>
            <person name="Lipzen A."/>
            <person name="Lundell T."/>
            <person name="Morin E."/>
            <person name="Murat C."/>
            <person name="Sun H."/>
            <person name="Tunlid A."/>
            <person name="Henrissat B."/>
            <person name="Grigoriev I.V."/>
            <person name="Hibbett D.S."/>
            <person name="Martin F."/>
            <person name="Nordberg H.P."/>
            <person name="Cantor M.N."/>
            <person name="Hua S.X."/>
        </authorList>
    </citation>
    <scope>NUCLEOTIDE SEQUENCE [LARGE SCALE GENOMIC DNA]</scope>
    <source>
        <strain evidence="1 2">Ve08.2h10</strain>
    </source>
</reference>
<accession>A0A0D0DI37</accession>
<evidence type="ECO:0000313" key="1">
    <source>
        <dbReference type="EMBL" id="KIK90608.1"/>
    </source>
</evidence>
<dbReference type="OrthoDB" id="428577at2759"/>
<dbReference type="HOGENOM" id="CLU_093545_0_0_1"/>
<dbReference type="Proteomes" id="UP000054538">
    <property type="component" value="Unassembled WGS sequence"/>
</dbReference>
<gene>
    <name evidence="1" type="ORF">PAXRUDRAFT_831551</name>
</gene>
<dbReference type="AlphaFoldDB" id="A0A0D0DI37"/>
<keyword evidence="2" id="KW-1185">Reference proteome</keyword>
<proteinExistence type="predicted"/>